<dbReference type="Proteomes" id="UP000639516">
    <property type="component" value="Unassembled WGS sequence"/>
</dbReference>
<feature type="region of interest" description="Disordered" evidence="1">
    <location>
        <begin position="41"/>
        <end position="61"/>
    </location>
</feature>
<accession>A0ABR7U9J2</accession>
<comment type="caution">
    <text evidence="2">The sequence shown here is derived from an EMBL/GenBank/DDBJ whole genome shotgun (WGS) entry which is preliminary data.</text>
</comment>
<reference evidence="2 3" key="1">
    <citation type="journal article" date="2020" name="Arch. Microbiol.">
        <title>Bradyrhizobium campsiandrae sp. nov., a nitrogen-fixing bacterial strain isolated from a native leguminous tree from the Amazon adapted to flooded conditions.</title>
        <authorList>
            <person name="Cabral Michel D."/>
            <person name="Martins da Costa E."/>
            <person name="Azarias Guimaraes A."/>
            <person name="Soares de Carvalho T."/>
            <person name="Santos de Castro Caputo P."/>
            <person name="Willems A."/>
            <person name="de Souza Moreira F.M."/>
        </authorList>
    </citation>
    <scope>NUCLEOTIDE SEQUENCE [LARGE SCALE GENOMIC DNA]</scope>
    <source>
        <strain evidence="3">INPA 384B</strain>
    </source>
</reference>
<protein>
    <submittedName>
        <fullName evidence="2">Uncharacterized protein</fullName>
    </submittedName>
</protein>
<name>A0ABR7U9J2_9BRAD</name>
<organism evidence="2 3">
    <name type="scientific">Bradyrhizobium campsiandrae</name>
    <dbReference type="NCBI Taxonomy" id="1729892"/>
    <lineage>
        <taxon>Bacteria</taxon>
        <taxon>Pseudomonadati</taxon>
        <taxon>Pseudomonadota</taxon>
        <taxon>Alphaproteobacteria</taxon>
        <taxon>Hyphomicrobiales</taxon>
        <taxon>Nitrobacteraceae</taxon>
        <taxon>Bradyrhizobium</taxon>
    </lineage>
</organism>
<evidence type="ECO:0000313" key="2">
    <source>
        <dbReference type="EMBL" id="MBC9980129.1"/>
    </source>
</evidence>
<dbReference type="RefSeq" id="WP_188096387.1">
    <property type="nucleotide sequence ID" value="NZ_JAANIH010000003.1"/>
</dbReference>
<gene>
    <name evidence="2" type="ORF">HA482_18155</name>
</gene>
<evidence type="ECO:0000256" key="1">
    <source>
        <dbReference type="SAM" id="MobiDB-lite"/>
    </source>
</evidence>
<feature type="compositionally biased region" description="Polar residues" evidence="1">
    <location>
        <begin position="45"/>
        <end position="61"/>
    </location>
</feature>
<sequence>MTTGPANICWSFLMVDYSLVPVEHQPDFENVSLVPVDHDPFSADGVTQQAPGQQAQNEPISSMRNAAMISAQALRPRSD</sequence>
<evidence type="ECO:0000313" key="3">
    <source>
        <dbReference type="Proteomes" id="UP000639516"/>
    </source>
</evidence>
<keyword evidence="3" id="KW-1185">Reference proteome</keyword>
<proteinExistence type="predicted"/>
<dbReference type="EMBL" id="JAATTO010000024">
    <property type="protein sequence ID" value="MBC9980129.1"/>
    <property type="molecule type" value="Genomic_DNA"/>
</dbReference>